<dbReference type="SUPFAM" id="SSF52047">
    <property type="entry name" value="RNI-like"/>
    <property type="match status" value="1"/>
</dbReference>
<comment type="caution">
    <text evidence="1">The sequence shown here is derived from an EMBL/GenBank/DDBJ whole genome shotgun (WGS) entry which is preliminary data.</text>
</comment>
<dbReference type="EMBL" id="CAJOBC010085551">
    <property type="protein sequence ID" value="CAF4332607.1"/>
    <property type="molecule type" value="Genomic_DNA"/>
</dbReference>
<dbReference type="Gene3D" id="3.80.10.10">
    <property type="entry name" value="Ribonuclease Inhibitor"/>
    <property type="match status" value="1"/>
</dbReference>
<evidence type="ECO:0000313" key="3">
    <source>
        <dbReference type="Proteomes" id="UP000663829"/>
    </source>
</evidence>
<gene>
    <name evidence="1" type="ORF">GPM918_LOCUS35151</name>
    <name evidence="2" type="ORF">SRO942_LOCUS35864</name>
</gene>
<name>A0A815QFT8_9BILA</name>
<dbReference type="InterPro" id="IPR032675">
    <property type="entry name" value="LRR_dom_sf"/>
</dbReference>
<dbReference type="EMBL" id="CAJNOQ010020094">
    <property type="protein sequence ID" value="CAF1462745.1"/>
    <property type="molecule type" value="Genomic_DNA"/>
</dbReference>
<proteinExistence type="predicted"/>
<protein>
    <submittedName>
        <fullName evidence="1">Uncharacterized protein</fullName>
    </submittedName>
</protein>
<reference evidence="1" key="1">
    <citation type="submission" date="2021-02" db="EMBL/GenBank/DDBJ databases">
        <authorList>
            <person name="Nowell W R."/>
        </authorList>
    </citation>
    <scope>NUCLEOTIDE SEQUENCE</scope>
</reference>
<evidence type="ECO:0000313" key="1">
    <source>
        <dbReference type="EMBL" id="CAF1462745.1"/>
    </source>
</evidence>
<sequence>MGSSLNIRSSMISDDGKKAIRDALVVNTTLSLLNWKNISERDEKTIAESLKAETLIAHNYVSEVEGIRHLRVTVEASLSISPRLFLEKSYLSKPMPNILIQ</sequence>
<accession>A0A815QFT8</accession>
<dbReference type="AlphaFoldDB" id="A0A815QFT8"/>
<evidence type="ECO:0000313" key="2">
    <source>
        <dbReference type="EMBL" id="CAF4332607.1"/>
    </source>
</evidence>
<organism evidence="1 3">
    <name type="scientific">Didymodactylos carnosus</name>
    <dbReference type="NCBI Taxonomy" id="1234261"/>
    <lineage>
        <taxon>Eukaryota</taxon>
        <taxon>Metazoa</taxon>
        <taxon>Spiralia</taxon>
        <taxon>Gnathifera</taxon>
        <taxon>Rotifera</taxon>
        <taxon>Eurotatoria</taxon>
        <taxon>Bdelloidea</taxon>
        <taxon>Philodinida</taxon>
        <taxon>Philodinidae</taxon>
        <taxon>Didymodactylos</taxon>
    </lineage>
</organism>
<keyword evidence="3" id="KW-1185">Reference proteome</keyword>
<dbReference type="Proteomes" id="UP000663829">
    <property type="component" value="Unassembled WGS sequence"/>
</dbReference>
<dbReference type="Proteomes" id="UP000681722">
    <property type="component" value="Unassembled WGS sequence"/>
</dbReference>